<keyword evidence="4" id="KW-0597">Phosphoprotein</keyword>
<feature type="coiled-coil region" evidence="13">
    <location>
        <begin position="31"/>
        <end position="58"/>
    </location>
</feature>
<evidence type="ECO:0000256" key="7">
    <source>
        <dbReference type="ARBA" id="ARBA00022741"/>
    </source>
</evidence>
<dbReference type="PANTHER" id="PTHR42878">
    <property type="entry name" value="TWO-COMPONENT HISTIDINE KINASE"/>
    <property type="match status" value="1"/>
</dbReference>
<evidence type="ECO:0000256" key="13">
    <source>
        <dbReference type="SAM" id="Coils"/>
    </source>
</evidence>
<dbReference type="PRINTS" id="PR00344">
    <property type="entry name" value="BCTRLSENSOR"/>
</dbReference>
<dbReference type="Gene3D" id="3.30.565.10">
    <property type="entry name" value="Histidine kinase-like ATPase, C-terminal domain"/>
    <property type="match status" value="1"/>
</dbReference>
<evidence type="ECO:0000313" key="18">
    <source>
        <dbReference type="Proteomes" id="UP000282028"/>
    </source>
</evidence>
<keyword evidence="10 14" id="KW-1133">Transmembrane helix</keyword>
<dbReference type="InterPro" id="IPR035965">
    <property type="entry name" value="PAS-like_dom_sf"/>
</dbReference>
<sequence>MKTYLYRLRFVVTVIAATVLPILITGIVLQKAAEQALLEEKKQKLTAITEQMDFALTQTYAEMLVEMGGAEASRDEQIRMLSSKLEPLTNRIAAAHPGIGVGYYAAELDAIVTYGPGTESLHVGKSISADHPGREVMETREPAVVIGEQVRGNIMNAMIPIIRDNQMIGYVWANELMSNIDVQLAGMRQSITIILGIGCVVAAIVSGLLVHRLEVILAEIKSGLKRLSYDLSFRMKRLDGEPGEITGAINKLAKDLQESRSHTETMMDSMENGVIALDQEGHLTAWNESATRLLGLPAEVKGRQYAQVFTDSPLLLEMIASALQEAKTNHDTEWWHPHPERGLLCLNITTSIWRGPLDEVLGVIIMIEDRTEWKQLESRLAQAERLAVIGEWATSIAHEVRNPLTSIKAFTQIIEEDLPSEHDSREYTGIIMEEVERLNRFADELLLFSRPSEETHVAVNLDRVIRHSLKLTERTAANKEVSIKLDTGSELPQVMASPELLKQVFLNILLNALQAVPNGGAVHLKTERQADHVRIHISNEGSAIAKENLDMVFEPFFTTKSSGTGLGLAISQRIVQAYGGHIYVENTSEGVRFTVELPVRKEGE</sequence>
<dbReference type="PANTHER" id="PTHR42878:SF7">
    <property type="entry name" value="SENSOR HISTIDINE KINASE GLRK"/>
    <property type="match status" value="1"/>
</dbReference>
<keyword evidence="9" id="KW-0067">ATP-binding</keyword>
<dbReference type="CDD" id="cd00082">
    <property type="entry name" value="HisKA"/>
    <property type="match status" value="1"/>
</dbReference>
<evidence type="ECO:0000256" key="11">
    <source>
        <dbReference type="ARBA" id="ARBA00023012"/>
    </source>
</evidence>
<evidence type="ECO:0000259" key="16">
    <source>
        <dbReference type="PROSITE" id="PS50112"/>
    </source>
</evidence>
<dbReference type="NCBIfam" id="NF008468">
    <property type="entry name" value="PRK11360.1"/>
    <property type="match status" value="1"/>
</dbReference>
<evidence type="ECO:0000256" key="2">
    <source>
        <dbReference type="ARBA" id="ARBA00004141"/>
    </source>
</evidence>
<dbReference type="SMART" id="SM00388">
    <property type="entry name" value="HisKA"/>
    <property type="match status" value="1"/>
</dbReference>
<keyword evidence="18" id="KW-1185">Reference proteome</keyword>
<evidence type="ECO:0000256" key="9">
    <source>
        <dbReference type="ARBA" id="ARBA00022840"/>
    </source>
</evidence>
<keyword evidence="11" id="KW-0902">Two-component regulatory system</keyword>
<keyword evidence="12 14" id="KW-0472">Membrane</keyword>
<dbReference type="OrthoDB" id="9815750at2"/>
<dbReference type="Pfam" id="PF00512">
    <property type="entry name" value="HisKA"/>
    <property type="match status" value="1"/>
</dbReference>
<dbReference type="InterPro" id="IPR003661">
    <property type="entry name" value="HisK_dim/P_dom"/>
</dbReference>
<dbReference type="EC" id="2.7.13.3" evidence="3"/>
<dbReference type="Proteomes" id="UP000282028">
    <property type="component" value="Unassembled WGS sequence"/>
</dbReference>
<evidence type="ECO:0000256" key="10">
    <source>
        <dbReference type="ARBA" id="ARBA00022989"/>
    </source>
</evidence>
<dbReference type="GO" id="GO:0007234">
    <property type="term" value="P:osmosensory signaling via phosphorelay pathway"/>
    <property type="evidence" value="ECO:0007669"/>
    <property type="project" value="TreeGrafter"/>
</dbReference>
<reference evidence="17 18" key="1">
    <citation type="submission" date="2018-10" db="EMBL/GenBank/DDBJ databases">
        <title>Phylogenomics of Brevibacillus.</title>
        <authorList>
            <person name="Dunlap C."/>
        </authorList>
    </citation>
    <scope>NUCLEOTIDE SEQUENCE [LARGE SCALE GENOMIC DNA]</scope>
    <source>
        <strain evidence="17 18">JCM 12215</strain>
    </source>
</reference>
<protein>
    <recommendedName>
        <fullName evidence="3">histidine kinase</fullName>
        <ecNumber evidence="3">2.7.13.3</ecNumber>
    </recommendedName>
</protein>
<dbReference type="SMART" id="SM00091">
    <property type="entry name" value="PAS"/>
    <property type="match status" value="1"/>
</dbReference>
<feature type="domain" description="PAS" evidence="16">
    <location>
        <begin position="259"/>
        <end position="299"/>
    </location>
</feature>
<evidence type="ECO:0000256" key="14">
    <source>
        <dbReference type="SAM" id="Phobius"/>
    </source>
</evidence>
<evidence type="ECO:0000256" key="6">
    <source>
        <dbReference type="ARBA" id="ARBA00022692"/>
    </source>
</evidence>
<dbReference type="InterPro" id="IPR036890">
    <property type="entry name" value="HATPase_C_sf"/>
</dbReference>
<dbReference type="PROSITE" id="PS50112">
    <property type="entry name" value="PAS"/>
    <property type="match status" value="1"/>
</dbReference>
<dbReference type="SUPFAM" id="SSF55785">
    <property type="entry name" value="PYP-like sensor domain (PAS domain)"/>
    <property type="match status" value="1"/>
</dbReference>
<name>A0A3M8CFK4_9BACL</name>
<dbReference type="InterPro" id="IPR004358">
    <property type="entry name" value="Sig_transdc_His_kin-like_C"/>
</dbReference>
<dbReference type="InterPro" id="IPR013767">
    <property type="entry name" value="PAS_fold"/>
</dbReference>
<keyword evidence="5 17" id="KW-0808">Transferase</keyword>
<dbReference type="NCBIfam" id="TIGR00229">
    <property type="entry name" value="sensory_box"/>
    <property type="match status" value="1"/>
</dbReference>
<keyword evidence="7" id="KW-0547">Nucleotide-binding</keyword>
<evidence type="ECO:0000313" key="17">
    <source>
        <dbReference type="EMBL" id="RNB74273.1"/>
    </source>
</evidence>
<dbReference type="Pfam" id="PF00989">
    <property type="entry name" value="PAS"/>
    <property type="match status" value="1"/>
</dbReference>
<gene>
    <name evidence="17" type="primary">atoS</name>
    <name evidence="17" type="ORF">EDM52_11575</name>
</gene>
<dbReference type="GO" id="GO:0016020">
    <property type="term" value="C:membrane"/>
    <property type="evidence" value="ECO:0007669"/>
    <property type="project" value="UniProtKB-SubCell"/>
</dbReference>
<dbReference type="SUPFAM" id="SSF47384">
    <property type="entry name" value="Homodimeric domain of signal transducing histidine kinase"/>
    <property type="match status" value="1"/>
</dbReference>
<dbReference type="GO" id="GO:0000155">
    <property type="term" value="F:phosphorelay sensor kinase activity"/>
    <property type="evidence" value="ECO:0007669"/>
    <property type="project" value="InterPro"/>
</dbReference>
<dbReference type="InterPro" id="IPR005467">
    <property type="entry name" value="His_kinase_dom"/>
</dbReference>
<keyword evidence="6 14" id="KW-0812">Transmembrane</keyword>
<dbReference type="GO" id="GO:0006355">
    <property type="term" value="P:regulation of DNA-templated transcription"/>
    <property type="evidence" value="ECO:0007669"/>
    <property type="project" value="InterPro"/>
</dbReference>
<comment type="catalytic activity">
    <reaction evidence="1">
        <text>ATP + protein L-histidine = ADP + protein N-phospho-L-histidine.</text>
        <dbReference type="EC" id="2.7.13.3"/>
    </reaction>
</comment>
<proteinExistence type="predicted"/>
<dbReference type="SUPFAM" id="SSF55874">
    <property type="entry name" value="ATPase domain of HSP90 chaperone/DNA topoisomerase II/histidine kinase"/>
    <property type="match status" value="1"/>
</dbReference>
<dbReference type="AlphaFoldDB" id="A0A3M8CFK4"/>
<accession>A0A3M8CFK4</accession>
<dbReference type="GO" id="GO:0030295">
    <property type="term" value="F:protein kinase activator activity"/>
    <property type="evidence" value="ECO:0007669"/>
    <property type="project" value="TreeGrafter"/>
</dbReference>
<dbReference type="InterPro" id="IPR050351">
    <property type="entry name" value="BphY/WalK/GraS-like"/>
</dbReference>
<comment type="subcellular location">
    <subcellularLocation>
        <location evidence="2">Membrane</location>
        <topology evidence="2">Multi-pass membrane protein</topology>
    </subcellularLocation>
</comment>
<keyword evidence="8 17" id="KW-0418">Kinase</keyword>
<organism evidence="17 18">
    <name type="scientific">Brevibacillus invocatus</name>
    <dbReference type="NCBI Taxonomy" id="173959"/>
    <lineage>
        <taxon>Bacteria</taxon>
        <taxon>Bacillati</taxon>
        <taxon>Bacillota</taxon>
        <taxon>Bacilli</taxon>
        <taxon>Bacillales</taxon>
        <taxon>Paenibacillaceae</taxon>
        <taxon>Brevibacillus</taxon>
    </lineage>
</organism>
<dbReference type="PROSITE" id="PS50109">
    <property type="entry name" value="HIS_KIN"/>
    <property type="match status" value="1"/>
</dbReference>
<dbReference type="InterPro" id="IPR036097">
    <property type="entry name" value="HisK_dim/P_sf"/>
</dbReference>
<evidence type="ECO:0000256" key="4">
    <source>
        <dbReference type="ARBA" id="ARBA00022553"/>
    </source>
</evidence>
<dbReference type="Gene3D" id="1.10.287.130">
    <property type="match status" value="1"/>
</dbReference>
<dbReference type="Pfam" id="PF02518">
    <property type="entry name" value="HATPase_c"/>
    <property type="match status" value="1"/>
</dbReference>
<dbReference type="GO" id="GO:0000156">
    <property type="term" value="F:phosphorelay response regulator activity"/>
    <property type="evidence" value="ECO:0007669"/>
    <property type="project" value="TreeGrafter"/>
</dbReference>
<feature type="domain" description="Histidine kinase" evidence="15">
    <location>
        <begin position="395"/>
        <end position="601"/>
    </location>
</feature>
<evidence type="ECO:0000256" key="5">
    <source>
        <dbReference type="ARBA" id="ARBA00022679"/>
    </source>
</evidence>
<dbReference type="RefSeq" id="WP_122909133.1">
    <property type="nucleotide sequence ID" value="NZ_CBCSBE010000003.1"/>
</dbReference>
<dbReference type="CDD" id="cd00130">
    <property type="entry name" value="PAS"/>
    <property type="match status" value="1"/>
</dbReference>
<dbReference type="InterPro" id="IPR000014">
    <property type="entry name" value="PAS"/>
</dbReference>
<dbReference type="GO" id="GO:0005524">
    <property type="term" value="F:ATP binding"/>
    <property type="evidence" value="ECO:0007669"/>
    <property type="project" value="UniProtKB-KW"/>
</dbReference>
<evidence type="ECO:0000256" key="1">
    <source>
        <dbReference type="ARBA" id="ARBA00000085"/>
    </source>
</evidence>
<evidence type="ECO:0000256" key="12">
    <source>
        <dbReference type="ARBA" id="ARBA00023136"/>
    </source>
</evidence>
<dbReference type="InterPro" id="IPR003594">
    <property type="entry name" value="HATPase_dom"/>
</dbReference>
<evidence type="ECO:0000256" key="8">
    <source>
        <dbReference type="ARBA" id="ARBA00022777"/>
    </source>
</evidence>
<evidence type="ECO:0000259" key="15">
    <source>
        <dbReference type="PROSITE" id="PS50109"/>
    </source>
</evidence>
<dbReference type="EMBL" id="RHHR01000015">
    <property type="protein sequence ID" value="RNB74273.1"/>
    <property type="molecule type" value="Genomic_DNA"/>
</dbReference>
<comment type="caution">
    <text evidence="17">The sequence shown here is derived from an EMBL/GenBank/DDBJ whole genome shotgun (WGS) entry which is preliminary data.</text>
</comment>
<dbReference type="SMART" id="SM00387">
    <property type="entry name" value="HATPase_c"/>
    <property type="match status" value="1"/>
</dbReference>
<dbReference type="Gene3D" id="3.30.450.20">
    <property type="entry name" value="PAS domain"/>
    <property type="match status" value="1"/>
</dbReference>
<evidence type="ECO:0000256" key="3">
    <source>
        <dbReference type="ARBA" id="ARBA00012438"/>
    </source>
</evidence>
<keyword evidence="13" id="KW-0175">Coiled coil</keyword>
<feature type="transmembrane region" description="Helical" evidence="14">
    <location>
        <begin position="6"/>
        <end position="29"/>
    </location>
</feature>